<dbReference type="InterPro" id="IPR015806">
    <property type="entry name" value="Pyrv_Knase_insert_dom_sf"/>
</dbReference>
<keyword evidence="7 13" id="KW-0418">Kinase</keyword>
<dbReference type="Proteomes" id="UP001228113">
    <property type="component" value="Chromosome"/>
</dbReference>
<protein>
    <recommendedName>
        <fullName evidence="3 12">Pyruvate kinase</fullName>
        <ecNumber evidence="3 12">2.7.1.40</ecNumber>
    </recommendedName>
</protein>
<keyword evidence="8" id="KW-0067">ATP-binding</keyword>
<evidence type="ECO:0000256" key="12">
    <source>
        <dbReference type="NCBIfam" id="TIGR01064"/>
    </source>
</evidence>
<reference evidence="16" key="1">
    <citation type="journal article" date="2023" name="Int. J. Syst. Evol. Microbiol.">
        <title>Mesoterricola silvestris gen. nov., sp. nov., Mesoterricola sediminis sp. nov., Geothrix oryzae sp. nov., Geothrix edaphica sp. nov., Geothrix rubra sp. nov., and Geothrix limicola sp. nov., six novel members of Acidobacteriota isolated from soils.</title>
        <authorList>
            <person name="Itoh H."/>
            <person name="Sugisawa Y."/>
            <person name="Mise K."/>
            <person name="Xu Z."/>
            <person name="Kuniyasu M."/>
            <person name="Ushijima N."/>
            <person name="Kawano K."/>
            <person name="Kobayashi E."/>
            <person name="Shiratori Y."/>
            <person name="Masuda Y."/>
            <person name="Senoo K."/>
        </authorList>
    </citation>
    <scope>NUCLEOTIDE SEQUENCE</scope>
    <source>
        <strain evidence="16">W786</strain>
    </source>
</reference>
<evidence type="ECO:0000256" key="13">
    <source>
        <dbReference type="RuleBase" id="RU000504"/>
    </source>
</evidence>
<dbReference type="Gene3D" id="3.20.20.60">
    <property type="entry name" value="Phosphoenolpyruvate-binding domains"/>
    <property type="match status" value="1"/>
</dbReference>
<feature type="domain" description="Pyruvate kinase barrel" evidence="14">
    <location>
        <begin position="1"/>
        <end position="323"/>
    </location>
</feature>
<dbReference type="GO" id="GO:0004743">
    <property type="term" value="F:pyruvate kinase activity"/>
    <property type="evidence" value="ECO:0007669"/>
    <property type="project" value="UniProtKB-UniRule"/>
</dbReference>
<dbReference type="GO" id="GO:0016301">
    <property type="term" value="F:kinase activity"/>
    <property type="evidence" value="ECO:0007669"/>
    <property type="project" value="UniProtKB-KW"/>
</dbReference>
<dbReference type="GO" id="GO:0005524">
    <property type="term" value="F:ATP binding"/>
    <property type="evidence" value="ECO:0007669"/>
    <property type="project" value="UniProtKB-KW"/>
</dbReference>
<evidence type="ECO:0000256" key="11">
    <source>
        <dbReference type="ARBA" id="ARBA00023317"/>
    </source>
</evidence>
<dbReference type="SUPFAM" id="SSF52935">
    <property type="entry name" value="PK C-terminal domain-like"/>
    <property type="match status" value="1"/>
</dbReference>
<dbReference type="InterPro" id="IPR011037">
    <property type="entry name" value="Pyrv_Knase-like_insert_dom_sf"/>
</dbReference>
<dbReference type="SUPFAM" id="SSF51621">
    <property type="entry name" value="Phosphoenolpyruvate/pyruvate domain"/>
    <property type="match status" value="1"/>
</dbReference>
<dbReference type="GO" id="GO:0030955">
    <property type="term" value="F:potassium ion binding"/>
    <property type="evidence" value="ECO:0007669"/>
    <property type="project" value="UniProtKB-UniRule"/>
</dbReference>
<dbReference type="RefSeq" id="WP_316411459.1">
    <property type="nucleotide sequence ID" value="NZ_AP027081.1"/>
</dbReference>
<evidence type="ECO:0000259" key="15">
    <source>
        <dbReference type="Pfam" id="PF02887"/>
    </source>
</evidence>
<dbReference type="PANTHER" id="PTHR11817">
    <property type="entry name" value="PYRUVATE KINASE"/>
    <property type="match status" value="1"/>
</dbReference>
<comment type="pathway">
    <text evidence="1 13">Carbohydrate degradation; glycolysis; pyruvate from D-glyceraldehyde 3-phosphate: step 5/5.</text>
</comment>
<dbReference type="GO" id="GO:0000287">
    <property type="term" value="F:magnesium ion binding"/>
    <property type="evidence" value="ECO:0007669"/>
    <property type="project" value="UniProtKB-UniRule"/>
</dbReference>
<evidence type="ECO:0000256" key="2">
    <source>
        <dbReference type="ARBA" id="ARBA00008663"/>
    </source>
</evidence>
<evidence type="ECO:0000313" key="17">
    <source>
        <dbReference type="Proteomes" id="UP001228113"/>
    </source>
</evidence>
<dbReference type="EMBL" id="AP027081">
    <property type="protein sequence ID" value="BDU76597.1"/>
    <property type="molecule type" value="Genomic_DNA"/>
</dbReference>
<dbReference type="InterPro" id="IPR001697">
    <property type="entry name" value="Pyr_Knase"/>
</dbReference>
<dbReference type="InterPro" id="IPR015813">
    <property type="entry name" value="Pyrv/PenolPyrv_kinase-like_dom"/>
</dbReference>
<keyword evidence="11 16" id="KW-0670">Pyruvate</keyword>
<sequence>MRKTKIVITMGPALLEGDRLASALATADAVRLNASHGDLEGRLDALKRVRAVSLQVGRRIPVLLDLQGPKWRVGAFDGILDLAQGSEGVFVPPGGEGGAGDAWTVPLPHPELFEGARAGQRWLLDDGNLELAVTVAAPGRVRARVVTGGPLKPRKGVHPIGLDVAFDPLTPKDLVDIRWGVEHGVDFFAQSFVRRPEDVRALQSLIRKAGGMQPVIAKIEHPAALDHLPEILDASWGVMVARGDLGVELGVECVPNLQKRIIASARKALKPVITATQMLESMIENAQPTRAEASDVANAIWDGTDAVMLSAESAVGAHPVAAIEWLARIAEDADQHYRPRVGRAEEAVGGRVSHRTDVAVAFAACRTAAEIGARFIVVFTEGGGAARMVSRLAGDIPVVGVTMDLGNARRMGVMRGVQALLVGHSDTADEALAVVETALAGTFGAEPGDKAVFTLGLPLYKEGSTNTLKVVVI</sequence>
<evidence type="ECO:0000256" key="9">
    <source>
        <dbReference type="ARBA" id="ARBA00022842"/>
    </source>
</evidence>
<proteinExistence type="inferred from homology"/>
<keyword evidence="9 13" id="KW-0460">Magnesium</keyword>
<dbReference type="SUPFAM" id="SSF50800">
    <property type="entry name" value="PK beta-barrel domain-like"/>
    <property type="match status" value="1"/>
</dbReference>
<dbReference type="NCBIfam" id="TIGR01064">
    <property type="entry name" value="pyruv_kin"/>
    <property type="match status" value="1"/>
</dbReference>
<feature type="domain" description="Pyruvate kinase C-terminal" evidence="15">
    <location>
        <begin position="359"/>
        <end position="471"/>
    </location>
</feature>
<dbReference type="InterPro" id="IPR015793">
    <property type="entry name" value="Pyrv_Knase_brl"/>
</dbReference>
<evidence type="ECO:0000256" key="1">
    <source>
        <dbReference type="ARBA" id="ARBA00004997"/>
    </source>
</evidence>
<keyword evidence="17" id="KW-1185">Reference proteome</keyword>
<organism evidence="16 17">
    <name type="scientific">Mesoterricola sediminis</name>
    <dbReference type="NCBI Taxonomy" id="2927980"/>
    <lineage>
        <taxon>Bacteria</taxon>
        <taxon>Pseudomonadati</taxon>
        <taxon>Acidobacteriota</taxon>
        <taxon>Holophagae</taxon>
        <taxon>Holophagales</taxon>
        <taxon>Holophagaceae</taxon>
        <taxon>Mesoterricola</taxon>
    </lineage>
</organism>
<name>A0AA48KDR2_9BACT</name>
<comment type="similarity">
    <text evidence="2 13">Belongs to the pyruvate kinase family.</text>
</comment>
<comment type="catalytic activity">
    <reaction evidence="13">
        <text>pyruvate + ATP = phosphoenolpyruvate + ADP + H(+)</text>
        <dbReference type="Rhea" id="RHEA:18157"/>
        <dbReference type="ChEBI" id="CHEBI:15361"/>
        <dbReference type="ChEBI" id="CHEBI:15378"/>
        <dbReference type="ChEBI" id="CHEBI:30616"/>
        <dbReference type="ChEBI" id="CHEBI:58702"/>
        <dbReference type="ChEBI" id="CHEBI:456216"/>
        <dbReference type="EC" id="2.7.1.40"/>
    </reaction>
</comment>
<evidence type="ECO:0000256" key="3">
    <source>
        <dbReference type="ARBA" id="ARBA00012142"/>
    </source>
</evidence>
<keyword evidence="6" id="KW-0547">Nucleotide-binding</keyword>
<evidence type="ECO:0000256" key="10">
    <source>
        <dbReference type="ARBA" id="ARBA00023152"/>
    </source>
</evidence>
<dbReference type="Pfam" id="PF00224">
    <property type="entry name" value="PK"/>
    <property type="match status" value="1"/>
</dbReference>
<keyword evidence="10 13" id="KW-0324">Glycolysis</keyword>
<evidence type="ECO:0000313" key="16">
    <source>
        <dbReference type="EMBL" id="BDU76597.1"/>
    </source>
</evidence>
<dbReference type="EC" id="2.7.1.40" evidence="3 12"/>
<keyword evidence="4 13" id="KW-0808">Transferase</keyword>
<evidence type="ECO:0000256" key="5">
    <source>
        <dbReference type="ARBA" id="ARBA00022723"/>
    </source>
</evidence>
<dbReference type="InterPro" id="IPR036918">
    <property type="entry name" value="Pyrv_Knase_C_sf"/>
</dbReference>
<dbReference type="Gene3D" id="3.40.1380.20">
    <property type="entry name" value="Pyruvate kinase, C-terminal domain"/>
    <property type="match status" value="1"/>
</dbReference>
<evidence type="ECO:0000256" key="4">
    <source>
        <dbReference type="ARBA" id="ARBA00022679"/>
    </source>
</evidence>
<dbReference type="AlphaFoldDB" id="A0AA48KDR2"/>
<evidence type="ECO:0000256" key="8">
    <source>
        <dbReference type="ARBA" id="ARBA00022840"/>
    </source>
</evidence>
<gene>
    <name evidence="16" type="ORF">METESE_15550</name>
</gene>
<dbReference type="Gene3D" id="2.40.33.10">
    <property type="entry name" value="PK beta-barrel domain-like"/>
    <property type="match status" value="1"/>
</dbReference>
<evidence type="ECO:0000256" key="7">
    <source>
        <dbReference type="ARBA" id="ARBA00022777"/>
    </source>
</evidence>
<evidence type="ECO:0000259" key="14">
    <source>
        <dbReference type="Pfam" id="PF00224"/>
    </source>
</evidence>
<dbReference type="InterPro" id="IPR040442">
    <property type="entry name" value="Pyrv_kinase-like_dom_sf"/>
</dbReference>
<dbReference type="InterPro" id="IPR015795">
    <property type="entry name" value="Pyrv_Knase_C"/>
</dbReference>
<evidence type="ECO:0000256" key="6">
    <source>
        <dbReference type="ARBA" id="ARBA00022741"/>
    </source>
</evidence>
<dbReference type="Pfam" id="PF02887">
    <property type="entry name" value="PK_C"/>
    <property type="match status" value="1"/>
</dbReference>
<dbReference type="KEGG" id="msea:METESE_15550"/>
<keyword evidence="5" id="KW-0479">Metal-binding</keyword>
<dbReference type="PRINTS" id="PR01050">
    <property type="entry name" value="PYRUVTKNASE"/>
</dbReference>
<accession>A0AA48KDR2</accession>